<feature type="transmembrane region" description="Helical" evidence="7">
    <location>
        <begin position="46"/>
        <end position="65"/>
    </location>
</feature>
<dbReference type="PANTHER" id="PTHR23511:SF35">
    <property type="entry name" value="MAJOR FACILITATOR SUPERFAMILY (MFS) PROFILE DOMAIN-CONTAINING PROTEIN"/>
    <property type="match status" value="1"/>
</dbReference>
<protein>
    <submittedName>
        <fullName evidence="8">Uncharacterized protein</fullName>
    </submittedName>
</protein>
<sequence length="291" mass="32727">MASKRRNMFYDNKKQEKTEIGVAWLIIPLEIRWTLWPGMVFTSWRLLLLSNAIPFLVSCLFLVVLPESPKYLMTRGMDQETIRALGQAFSMNTGRDRADYPVKEVCLDSGDVLAEDTGDTPFGFLRAMWNQTRLLFTPPLLLYTALCCVIHVGVIGSYNMLMLWFPETVNEMSLYWADHPEYGVTLCQVLGSGNSSVIEAGGQTDIEIAFWHNRTQAAQPLENGTIFTYNTVVDCVAEVNTKVFMSNIAVGIVQVAVFLFTNPIIDILGKRIEAGPLLHEEIARPKSYKSA</sequence>
<reference evidence="8 9" key="1">
    <citation type="submission" date="2024-07" db="EMBL/GenBank/DDBJ databases">
        <title>Chromosome-level genome assembly of the water stick insect Ranatra chinensis (Heteroptera: Nepidae).</title>
        <authorList>
            <person name="Liu X."/>
        </authorList>
    </citation>
    <scope>NUCLEOTIDE SEQUENCE [LARGE SCALE GENOMIC DNA]</scope>
    <source>
        <strain evidence="8">Cailab_2021Rc</strain>
        <tissue evidence="8">Muscle</tissue>
    </source>
</reference>
<evidence type="ECO:0000313" key="9">
    <source>
        <dbReference type="Proteomes" id="UP001558652"/>
    </source>
</evidence>
<evidence type="ECO:0000256" key="7">
    <source>
        <dbReference type="SAM" id="Phobius"/>
    </source>
</evidence>
<name>A0ABD0Z050_9HEMI</name>
<dbReference type="Proteomes" id="UP001558652">
    <property type="component" value="Unassembled WGS sequence"/>
</dbReference>
<evidence type="ECO:0000256" key="3">
    <source>
        <dbReference type="ARBA" id="ARBA00022448"/>
    </source>
</evidence>
<dbReference type="PANTHER" id="PTHR23511">
    <property type="entry name" value="SYNAPTIC VESICLE GLYCOPROTEIN 2"/>
    <property type="match status" value="1"/>
</dbReference>
<evidence type="ECO:0000256" key="6">
    <source>
        <dbReference type="ARBA" id="ARBA00023136"/>
    </source>
</evidence>
<proteinExistence type="inferred from homology"/>
<dbReference type="SUPFAM" id="SSF103473">
    <property type="entry name" value="MFS general substrate transporter"/>
    <property type="match status" value="1"/>
</dbReference>
<feature type="transmembrane region" description="Helical" evidence="7">
    <location>
        <begin position="243"/>
        <end position="261"/>
    </location>
</feature>
<dbReference type="InterPro" id="IPR005828">
    <property type="entry name" value="MFS_sugar_transport-like"/>
</dbReference>
<dbReference type="Pfam" id="PF00083">
    <property type="entry name" value="Sugar_tr"/>
    <property type="match status" value="1"/>
</dbReference>
<feature type="transmembrane region" description="Helical" evidence="7">
    <location>
        <begin position="21"/>
        <end position="40"/>
    </location>
</feature>
<feature type="transmembrane region" description="Helical" evidence="7">
    <location>
        <begin position="140"/>
        <end position="165"/>
    </location>
</feature>
<gene>
    <name evidence="8" type="ORF">AAG570_010234</name>
</gene>
<organism evidence="8 9">
    <name type="scientific">Ranatra chinensis</name>
    <dbReference type="NCBI Taxonomy" id="642074"/>
    <lineage>
        <taxon>Eukaryota</taxon>
        <taxon>Metazoa</taxon>
        <taxon>Ecdysozoa</taxon>
        <taxon>Arthropoda</taxon>
        <taxon>Hexapoda</taxon>
        <taxon>Insecta</taxon>
        <taxon>Pterygota</taxon>
        <taxon>Neoptera</taxon>
        <taxon>Paraneoptera</taxon>
        <taxon>Hemiptera</taxon>
        <taxon>Heteroptera</taxon>
        <taxon>Panheteroptera</taxon>
        <taxon>Nepomorpha</taxon>
        <taxon>Nepidae</taxon>
        <taxon>Ranatrinae</taxon>
        <taxon>Ranatra</taxon>
    </lineage>
</organism>
<keyword evidence="5 7" id="KW-1133">Transmembrane helix</keyword>
<keyword evidence="6 7" id="KW-0472">Membrane</keyword>
<comment type="subcellular location">
    <subcellularLocation>
        <location evidence="1">Membrane</location>
        <topology evidence="1">Multi-pass membrane protein</topology>
    </subcellularLocation>
</comment>
<keyword evidence="9" id="KW-1185">Reference proteome</keyword>
<evidence type="ECO:0000256" key="4">
    <source>
        <dbReference type="ARBA" id="ARBA00022692"/>
    </source>
</evidence>
<keyword evidence="4 7" id="KW-0812">Transmembrane</keyword>
<dbReference type="GO" id="GO:0016020">
    <property type="term" value="C:membrane"/>
    <property type="evidence" value="ECO:0007669"/>
    <property type="project" value="UniProtKB-SubCell"/>
</dbReference>
<keyword evidence="3" id="KW-0813">Transport</keyword>
<evidence type="ECO:0000313" key="8">
    <source>
        <dbReference type="EMBL" id="KAL1132277.1"/>
    </source>
</evidence>
<dbReference type="AlphaFoldDB" id="A0ABD0Z050"/>
<dbReference type="Gene3D" id="1.20.1250.20">
    <property type="entry name" value="MFS general substrate transporter like domains"/>
    <property type="match status" value="1"/>
</dbReference>
<accession>A0ABD0Z050</accession>
<evidence type="ECO:0000256" key="1">
    <source>
        <dbReference type="ARBA" id="ARBA00004141"/>
    </source>
</evidence>
<dbReference type="EMBL" id="JBFDAA010000005">
    <property type="protein sequence ID" value="KAL1132277.1"/>
    <property type="molecule type" value="Genomic_DNA"/>
</dbReference>
<comment type="similarity">
    <text evidence="2">Belongs to the major facilitator superfamily.</text>
</comment>
<evidence type="ECO:0000256" key="2">
    <source>
        <dbReference type="ARBA" id="ARBA00008335"/>
    </source>
</evidence>
<dbReference type="InterPro" id="IPR036259">
    <property type="entry name" value="MFS_trans_sf"/>
</dbReference>
<evidence type="ECO:0000256" key="5">
    <source>
        <dbReference type="ARBA" id="ARBA00022989"/>
    </source>
</evidence>
<comment type="caution">
    <text evidence="8">The sequence shown here is derived from an EMBL/GenBank/DDBJ whole genome shotgun (WGS) entry which is preliminary data.</text>
</comment>